<evidence type="ECO:0000313" key="5">
    <source>
        <dbReference type="Proteomes" id="UP001519363"/>
    </source>
</evidence>
<accession>A0ABS5AQL9</accession>
<dbReference type="PRINTS" id="PR00420">
    <property type="entry name" value="RNGMNOXGNASE"/>
</dbReference>
<dbReference type="InterPro" id="IPR050631">
    <property type="entry name" value="PheA/TfdB_FAD_monoxygenase"/>
</dbReference>
<evidence type="ECO:0000256" key="2">
    <source>
        <dbReference type="SAM" id="MobiDB-lite"/>
    </source>
</evidence>
<keyword evidence="5" id="KW-1185">Reference proteome</keyword>
<evidence type="ECO:0000313" key="4">
    <source>
        <dbReference type="EMBL" id="MBP2478861.1"/>
    </source>
</evidence>
<sequence length="415" mass="44668">MRANCVVVGGGPGGLLLTYLLARAGVPVTLLEAAPDFDRDFRGDSLHPYTLELLDSLGLAGDLLALPHHPARRFRFHTPKGTITVADYEGLASPFPYVALMPQVRFLDFLATAVAALPEGEIRMGAKVVDLTRDGDRVTGVRYRDGSGEHELSAAVVIGADGRYSRMRRLADLPVESLGASSDLLWFRLPREPADPPEADVDLFFGRDHYVALLGGVDDWQVGYTLPKGGFPQAKRAGVEPIRAFVRTHVPWLAPRIEALTSFDQITLLSLEIARAARWHRPGVLLIGDAAHVISPVGGNGILMAVQDAVATANHLVPALREGTVTEEVLAAVQAEREPAITAVQADQVRIEGRVAKARDQGRSLSPPGFLRLVTALPWVRRRSARRNAYGPNPPALLHQPPPAGAGSDRTGSNA</sequence>
<protein>
    <submittedName>
        <fullName evidence="4">2-polyprenyl-6-methoxyphenol hydroxylase-like FAD-dependent oxidoreductase</fullName>
    </submittedName>
</protein>
<feature type="compositionally biased region" description="Pro residues" evidence="2">
    <location>
        <begin position="392"/>
        <end position="404"/>
    </location>
</feature>
<evidence type="ECO:0000259" key="3">
    <source>
        <dbReference type="Pfam" id="PF01494"/>
    </source>
</evidence>
<name>A0ABS5AQL9_9PSEU</name>
<gene>
    <name evidence="4" type="ORF">JOF53_007733</name>
</gene>
<dbReference type="Pfam" id="PF01494">
    <property type="entry name" value="FAD_binding_3"/>
    <property type="match status" value="1"/>
</dbReference>
<feature type="region of interest" description="Disordered" evidence="2">
    <location>
        <begin position="388"/>
        <end position="415"/>
    </location>
</feature>
<organism evidence="4 5">
    <name type="scientific">Crossiella equi</name>
    <dbReference type="NCBI Taxonomy" id="130796"/>
    <lineage>
        <taxon>Bacteria</taxon>
        <taxon>Bacillati</taxon>
        <taxon>Actinomycetota</taxon>
        <taxon>Actinomycetes</taxon>
        <taxon>Pseudonocardiales</taxon>
        <taxon>Pseudonocardiaceae</taxon>
        <taxon>Crossiella</taxon>
    </lineage>
</organism>
<dbReference type="Gene3D" id="3.50.50.60">
    <property type="entry name" value="FAD/NAD(P)-binding domain"/>
    <property type="match status" value="2"/>
</dbReference>
<keyword evidence="1" id="KW-0560">Oxidoreductase</keyword>
<dbReference type="RefSeq" id="WP_209707655.1">
    <property type="nucleotide sequence ID" value="NZ_JAGIOO010000001.1"/>
</dbReference>
<feature type="domain" description="FAD-binding" evidence="3">
    <location>
        <begin position="4"/>
        <end position="344"/>
    </location>
</feature>
<reference evidence="4 5" key="1">
    <citation type="submission" date="2021-03" db="EMBL/GenBank/DDBJ databases">
        <title>Sequencing the genomes of 1000 actinobacteria strains.</title>
        <authorList>
            <person name="Klenk H.-P."/>
        </authorList>
    </citation>
    <scope>NUCLEOTIDE SEQUENCE [LARGE SCALE GENOMIC DNA]</scope>
    <source>
        <strain evidence="4 5">DSM 44580</strain>
    </source>
</reference>
<dbReference type="SUPFAM" id="SSF51905">
    <property type="entry name" value="FAD/NAD(P)-binding domain"/>
    <property type="match status" value="1"/>
</dbReference>
<dbReference type="InterPro" id="IPR002938">
    <property type="entry name" value="FAD-bd"/>
</dbReference>
<dbReference type="PANTHER" id="PTHR43476:SF5">
    <property type="entry name" value="FAD-DEPENDENT MONOOXYGENASE"/>
    <property type="match status" value="1"/>
</dbReference>
<evidence type="ECO:0000256" key="1">
    <source>
        <dbReference type="ARBA" id="ARBA00023002"/>
    </source>
</evidence>
<dbReference type="EMBL" id="JAGIOO010000001">
    <property type="protein sequence ID" value="MBP2478861.1"/>
    <property type="molecule type" value="Genomic_DNA"/>
</dbReference>
<dbReference type="PANTHER" id="PTHR43476">
    <property type="entry name" value="3-(3-HYDROXY-PHENYL)PROPIONATE/3-HYDROXYCINNAMIC ACID HYDROXYLASE"/>
    <property type="match status" value="1"/>
</dbReference>
<dbReference type="Proteomes" id="UP001519363">
    <property type="component" value="Unassembled WGS sequence"/>
</dbReference>
<comment type="caution">
    <text evidence="4">The sequence shown here is derived from an EMBL/GenBank/DDBJ whole genome shotgun (WGS) entry which is preliminary data.</text>
</comment>
<proteinExistence type="predicted"/>
<dbReference type="InterPro" id="IPR036188">
    <property type="entry name" value="FAD/NAD-bd_sf"/>
</dbReference>